<feature type="transmembrane region" description="Helical" evidence="7">
    <location>
        <begin position="222"/>
        <end position="247"/>
    </location>
</feature>
<dbReference type="GO" id="GO:0005886">
    <property type="term" value="C:plasma membrane"/>
    <property type="evidence" value="ECO:0007669"/>
    <property type="project" value="UniProtKB-SubCell"/>
</dbReference>
<dbReference type="GO" id="GO:0055085">
    <property type="term" value="P:transmembrane transport"/>
    <property type="evidence" value="ECO:0007669"/>
    <property type="project" value="InterPro"/>
</dbReference>
<dbReference type="PANTHER" id="PTHR43386:SF25">
    <property type="entry name" value="PEPTIDE ABC TRANSPORTER PERMEASE PROTEIN"/>
    <property type="match status" value="1"/>
</dbReference>
<keyword evidence="4 7" id="KW-0812">Transmembrane</keyword>
<dbReference type="Gene3D" id="1.10.3720.10">
    <property type="entry name" value="MetI-like"/>
    <property type="match status" value="1"/>
</dbReference>
<dbReference type="PROSITE" id="PS50928">
    <property type="entry name" value="ABC_TM1"/>
    <property type="match status" value="1"/>
</dbReference>
<dbReference type="InterPro" id="IPR035906">
    <property type="entry name" value="MetI-like_sf"/>
</dbReference>
<dbReference type="SUPFAM" id="SSF161098">
    <property type="entry name" value="MetI-like"/>
    <property type="match status" value="1"/>
</dbReference>
<dbReference type="OrthoDB" id="8906042at2"/>
<keyword evidence="6 7" id="KW-0472">Membrane</keyword>
<evidence type="ECO:0000313" key="10">
    <source>
        <dbReference type="EMBL" id="KAA1395135.1"/>
    </source>
</evidence>
<dbReference type="PANTHER" id="PTHR43386">
    <property type="entry name" value="OLIGOPEPTIDE TRANSPORT SYSTEM PERMEASE PROTEIN APPC"/>
    <property type="match status" value="1"/>
</dbReference>
<evidence type="ECO:0000256" key="5">
    <source>
        <dbReference type="ARBA" id="ARBA00022989"/>
    </source>
</evidence>
<evidence type="ECO:0000256" key="3">
    <source>
        <dbReference type="ARBA" id="ARBA00022475"/>
    </source>
</evidence>
<keyword evidence="11" id="KW-1185">Reference proteome</keyword>
<evidence type="ECO:0000256" key="2">
    <source>
        <dbReference type="ARBA" id="ARBA00022448"/>
    </source>
</evidence>
<comment type="similarity">
    <text evidence="7">Belongs to the binding-protein-dependent transport system permease family.</text>
</comment>
<feature type="transmembrane region" description="Helical" evidence="7">
    <location>
        <begin position="267"/>
        <end position="286"/>
    </location>
</feature>
<dbReference type="Pfam" id="PF00528">
    <property type="entry name" value="BPD_transp_1"/>
    <property type="match status" value="1"/>
</dbReference>
<comment type="subcellular location">
    <subcellularLocation>
        <location evidence="1 7">Cell membrane</location>
        <topology evidence="1 7">Multi-pass membrane protein</topology>
    </subcellularLocation>
</comment>
<keyword evidence="2 7" id="KW-0813">Transport</keyword>
<dbReference type="Proteomes" id="UP000380867">
    <property type="component" value="Unassembled WGS sequence"/>
</dbReference>
<evidence type="ECO:0000256" key="8">
    <source>
        <dbReference type="SAM" id="MobiDB-lite"/>
    </source>
</evidence>
<evidence type="ECO:0000256" key="4">
    <source>
        <dbReference type="ARBA" id="ARBA00022692"/>
    </source>
</evidence>
<keyword evidence="5 7" id="KW-1133">Transmembrane helix</keyword>
<comment type="caution">
    <text evidence="10">The sequence shown here is derived from an EMBL/GenBank/DDBJ whole genome shotgun (WGS) entry which is preliminary data.</text>
</comment>
<accession>A0A5M4F9S6</accession>
<name>A0A5M4F9S6_9ACTN</name>
<dbReference type="AlphaFoldDB" id="A0A5M4F9S6"/>
<keyword evidence="3" id="KW-1003">Cell membrane</keyword>
<protein>
    <submittedName>
        <fullName evidence="10">ABC transporter permease</fullName>
    </submittedName>
</protein>
<evidence type="ECO:0000256" key="6">
    <source>
        <dbReference type="ARBA" id="ARBA00023136"/>
    </source>
</evidence>
<organism evidence="10 11">
    <name type="scientific">Aeromicrobium ginsengisoli</name>
    <dbReference type="NCBI Taxonomy" id="363867"/>
    <lineage>
        <taxon>Bacteria</taxon>
        <taxon>Bacillati</taxon>
        <taxon>Actinomycetota</taxon>
        <taxon>Actinomycetes</taxon>
        <taxon>Propionibacteriales</taxon>
        <taxon>Nocardioidaceae</taxon>
        <taxon>Aeromicrobium</taxon>
    </lineage>
</organism>
<evidence type="ECO:0000256" key="1">
    <source>
        <dbReference type="ARBA" id="ARBA00004651"/>
    </source>
</evidence>
<feature type="transmembrane region" description="Helical" evidence="7">
    <location>
        <begin position="149"/>
        <end position="175"/>
    </location>
</feature>
<reference evidence="10" key="1">
    <citation type="submission" date="2019-09" db="EMBL/GenBank/DDBJ databases">
        <authorList>
            <person name="Li J."/>
        </authorList>
    </citation>
    <scope>NUCLEOTIDE SEQUENCE [LARGE SCALE GENOMIC DNA]</scope>
    <source>
        <strain evidence="10">JCM 14732</strain>
    </source>
</reference>
<evidence type="ECO:0000313" key="11">
    <source>
        <dbReference type="Proteomes" id="UP000380867"/>
    </source>
</evidence>
<dbReference type="InterPro" id="IPR000515">
    <property type="entry name" value="MetI-like"/>
</dbReference>
<dbReference type="InterPro" id="IPR050366">
    <property type="entry name" value="BP-dependent_transpt_permease"/>
</dbReference>
<feature type="transmembrane region" description="Helical" evidence="7">
    <location>
        <begin position="41"/>
        <end position="62"/>
    </location>
</feature>
<feature type="transmembrane region" description="Helical" evidence="7">
    <location>
        <begin position="107"/>
        <end position="129"/>
    </location>
</feature>
<dbReference type="CDD" id="cd06261">
    <property type="entry name" value="TM_PBP2"/>
    <property type="match status" value="1"/>
</dbReference>
<proteinExistence type="inferred from homology"/>
<evidence type="ECO:0000259" key="9">
    <source>
        <dbReference type="PROSITE" id="PS50928"/>
    </source>
</evidence>
<feature type="region of interest" description="Disordered" evidence="8">
    <location>
        <begin position="10"/>
        <end position="29"/>
    </location>
</feature>
<gene>
    <name evidence="10" type="ORF">ESP70_013240</name>
</gene>
<evidence type="ECO:0000256" key="7">
    <source>
        <dbReference type="RuleBase" id="RU363032"/>
    </source>
</evidence>
<dbReference type="EMBL" id="SDPQ02000003">
    <property type="protein sequence ID" value="KAA1395135.1"/>
    <property type="molecule type" value="Genomic_DNA"/>
</dbReference>
<dbReference type="RefSeq" id="WP_149689805.1">
    <property type="nucleotide sequence ID" value="NZ_SDPQ02000003.1"/>
</dbReference>
<sequence>MTLADAELVRPITPAPPTADRDETSSRTRQTAHALLRRPGFLIAVAYVVLVILSAIAPRLFASGDPTQTEPKDKFLAPSLHHLFGTDELGRDLFTRMVHGSALSVEATAISVGLAVVAGLTIGVVSGYAGGWADSLLMRFVDVLLAIPALLLALAIVTALGFGTVNVAIAVGVGLTPGFARVTRAEVLRVKTLPYVEAARSSGAGPLRVLRRHILPNSWGPVAVLAVLDFGTAILAVSSLSFLGFGAPPPEAEWGSLVAAGRTYLVTSPWLTLLPGLAVGAAVYALNHIGKTFEELQRWH</sequence>
<feature type="domain" description="ABC transmembrane type-1" evidence="9">
    <location>
        <begin position="101"/>
        <end position="290"/>
    </location>
</feature>